<dbReference type="InterPro" id="IPR003754">
    <property type="entry name" value="4pyrrol_synth_uPrphyn_synth"/>
</dbReference>
<dbReference type="InterPro" id="IPR036108">
    <property type="entry name" value="4pyrrol_syn_uPrphyn_synt_sf"/>
</dbReference>
<dbReference type="Pfam" id="PF02602">
    <property type="entry name" value="HEM4"/>
    <property type="match status" value="1"/>
</dbReference>
<keyword evidence="5" id="KW-1185">Reference proteome</keyword>
<accession>A0A2T4YVY5</accession>
<comment type="caution">
    <text evidence="4">The sequence shown here is derived from an EMBL/GenBank/DDBJ whole genome shotgun (WGS) entry which is preliminary data.</text>
</comment>
<feature type="domain" description="Tetrapyrrole biosynthesis uroporphyrinogen III synthase" evidence="3">
    <location>
        <begin position="18"/>
        <end position="212"/>
    </location>
</feature>
<organism evidence="4 5">
    <name type="scientific">Sphingomonas aerolata</name>
    <dbReference type="NCBI Taxonomy" id="185951"/>
    <lineage>
        <taxon>Bacteria</taxon>
        <taxon>Pseudomonadati</taxon>
        <taxon>Pseudomonadota</taxon>
        <taxon>Alphaproteobacteria</taxon>
        <taxon>Sphingomonadales</taxon>
        <taxon>Sphingomonadaceae</taxon>
        <taxon>Sphingomonas</taxon>
    </lineage>
</organism>
<dbReference type="GO" id="GO:0004852">
    <property type="term" value="F:uroporphyrinogen-III synthase activity"/>
    <property type="evidence" value="ECO:0007669"/>
    <property type="project" value="InterPro"/>
</dbReference>
<dbReference type="CDD" id="cd06578">
    <property type="entry name" value="HemD"/>
    <property type="match status" value="1"/>
</dbReference>
<feature type="transmembrane region" description="Helical" evidence="2">
    <location>
        <begin position="248"/>
        <end position="270"/>
    </location>
</feature>
<reference evidence="4 5" key="1">
    <citation type="submission" date="2018-04" db="EMBL/GenBank/DDBJ databases">
        <title>Genomic Encyclopedia of Type Strains, Phase III (KMG-III): the genomes of soil and plant-associated and newly described type strains.</title>
        <authorList>
            <person name="Whitman W."/>
        </authorList>
    </citation>
    <scope>NUCLEOTIDE SEQUENCE [LARGE SCALE GENOMIC DNA]</scope>
    <source>
        <strain evidence="4 5">NW12</strain>
    </source>
</reference>
<dbReference type="EMBL" id="PZZN01000001">
    <property type="protein sequence ID" value="PTM47931.1"/>
    <property type="molecule type" value="Genomic_DNA"/>
</dbReference>
<evidence type="ECO:0000256" key="2">
    <source>
        <dbReference type="SAM" id="Phobius"/>
    </source>
</evidence>
<dbReference type="SUPFAM" id="SSF69618">
    <property type="entry name" value="HemD-like"/>
    <property type="match status" value="1"/>
</dbReference>
<keyword evidence="2" id="KW-0812">Transmembrane</keyword>
<sequence length="548" mass="57252">MTRIVVLRPEPGNADTCAKLRGLGLEPLAMPVFTVVPVAWTPPDLGGFDAVLLTSANAIRHGALPDTLKTLPVIAVGDATAAAARRAGFSVAVTGTSNVDAAIDAARASGFDRLFHPAGRDRRPTGPGVVVCTVYASEALGIGDSVLPRHEELLVLIHSPRAARAFGEHVAQAGVDRSRVTIAAISRTAADAAGSGWAAVVVAETPTDDALVTIAAKRAIDPDARRGDKRVMSDHVPIERPRARGPRLGVIIIVIGLAFIAGSVAMGYALKTMPWFGQRTGLTAAGSTTATAASGNPDFTPAQPLNANGEQPRVDTAMLATREATLAGQLTALEARTAAVSSDAMAAGGQATRAEGLMVAFAARRAIDRGVGLGYIEEQLRLRFGRAQPRATAAVIQAAHQPVTIEDLRQGLDTIAPQITSTNGTTNDSWLQTVRREFSNLIVLREESMASPMPADRLARARRLLEAGQVEAARAEVERLPGATQASNWMDAARRYIVARKALDILENTALMGQAGQPQPSPIVVTTPVLPPVATSTQTEAPVAVPAP</sequence>
<dbReference type="Gene3D" id="3.40.50.10090">
    <property type="match status" value="2"/>
</dbReference>
<evidence type="ECO:0000259" key="3">
    <source>
        <dbReference type="Pfam" id="PF02602"/>
    </source>
</evidence>
<keyword evidence="2" id="KW-1133">Transmembrane helix</keyword>
<name>A0A2T4YVY5_9SPHN</name>
<keyword evidence="2" id="KW-0472">Membrane</keyword>
<evidence type="ECO:0000313" key="4">
    <source>
        <dbReference type="EMBL" id="PTM47931.1"/>
    </source>
</evidence>
<dbReference type="AlphaFoldDB" id="A0A2T4YVY5"/>
<protein>
    <submittedName>
        <fullName evidence="4">Uroporphyrinogen-III synthase</fullName>
    </submittedName>
</protein>
<gene>
    <name evidence="4" type="ORF">C8J24_1337</name>
</gene>
<feature type="region of interest" description="Disordered" evidence="1">
    <location>
        <begin position="287"/>
        <end position="308"/>
    </location>
</feature>
<dbReference type="GO" id="GO:0033014">
    <property type="term" value="P:tetrapyrrole biosynthetic process"/>
    <property type="evidence" value="ECO:0007669"/>
    <property type="project" value="InterPro"/>
</dbReference>
<proteinExistence type="predicted"/>
<evidence type="ECO:0000256" key="1">
    <source>
        <dbReference type="SAM" id="MobiDB-lite"/>
    </source>
</evidence>
<dbReference type="Proteomes" id="UP000240996">
    <property type="component" value="Unassembled WGS sequence"/>
</dbReference>
<dbReference type="RefSeq" id="WP_107931113.1">
    <property type="nucleotide sequence ID" value="NZ_PZZN01000001.1"/>
</dbReference>
<evidence type="ECO:0000313" key="5">
    <source>
        <dbReference type="Proteomes" id="UP000240996"/>
    </source>
</evidence>